<proteinExistence type="predicted"/>
<dbReference type="AlphaFoldDB" id="A0A9X0LFZ0"/>
<evidence type="ECO:0000313" key="3">
    <source>
        <dbReference type="Proteomes" id="UP000053246"/>
    </source>
</evidence>
<sequence>MSNAPGLSRRQLLSTTFAAAGAVVVGAAATAPAQAAPPRPRNWARSTSQNGWPVVDGAKVASHRVEGSDARITLAAGAVSTVLLHVLRRFHYEVGAVGRGDLIGHRTTRAVVAAFESNYLSGTAVAIRPNFYPVGSAGNFFTGEMLVIRDILAECDGVVRWGGDDRDHPSEGHFQIDVPPGDTRLDRLARTFEEWADQPDRGPGTMIDLLNARRRSAAKDLRARQRPF</sequence>
<keyword evidence="1" id="KW-0732">Signal</keyword>
<gene>
    <name evidence="2" type="ORF">ADL17_07700</name>
</gene>
<name>A0A9X0LFZ0_9ACTN</name>
<organism evidence="2 3">
    <name type="scientific">Micromonospora maris</name>
    <dbReference type="NCBI Taxonomy" id="1003110"/>
    <lineage>
        <taxon>Bacteria</taxon>
        <taxon>Bacillati</taxon>
        <taxon>Actinomycetota</taxon>
        <taxon>Actinomycetes</taxon>
        <taxon>Micromonosporales</taxon>
        <taxon>Micromonosporaceae</taxon>
        <taxon>Micromonospora</taxon>
    </lineage>
</organism>
<reference evidence="2 3" key="1">
    <citation type="submission" date="2015-10" db="EMBL/GenBank/DDBJ databases">
        <authorList>
            <person name="Ju K.-S."/>
            <person name="Doroghazi J.R."/>
            <person name="Metcalf W.W."/>
        </authorList>
    </citation>
    <scope>NUCLEOTIDE SEQUENCE [LARGE SCALE GENOMIC DNA]</scope>
    <source>
        <strain evidence="2 3">NRRL B-24793</strain>
    </source>
</reference>
<dbReference type="InterPro" id="IPR006311">
    <property type="entry name" value="TAT_signal"/>
</dbReference>
<evidence type="ECO:0000313" key="2">
    <source>
        <dbReference type="EMBL" id="KUJ48870.1"/>
    </source>
</evidence>
<comment type="caution">
    <text evidence="2">The sequence shown here is derived from an EMBL/GenBank/DDBJ whole genome shotgun (WGS) entry which is preliminary data.</text>
</comment>
<accession>A0A9X0LFZ0</accession>
<feature type="signal peptide" evidence="1">
    <location>
        <begin position="1"/>
        <end position="35"/>
    </location>
</feature>
<dbReference type="Proteomes" id="UP000053246">
    <property type="component" value="Unassembled WGS sequence"/>
</dbReference>
<dbReference type="EMBL" id="LMWI01000001">
    <property type="protein sequence ID" value="KUJ48870.1"/>
    <property type="molecule type" value="Genomic_DNA"/>
</dbReference>
<feature type="chain" id="PRO_5040985877" description="Peptidoglycan-binding domain 1 protein" evidence="1">
    <location>
        <begin position="36"/>
        <end position="228"/>
    </location>
</feature>
<evidence type="ECO:0008006" key="4">
    <source>
        <dbReference type="Google" id="ProtNLM"/>
    </source>
</evidence>
<protein>
    <recommendedName>
        <fullName evidence="4">Peptidoglycan-binding domain 1 protein</fullName>
    </recommendedName>
</protein>
<keyword evidence="3" id="KW-1185">Reference proteome</keyword>
<evidence type="ECO:0000256" key="1">
    <source>
        <dbReference type="SAM" id="SignalP"/>
    </source>
</evidence>
<dbReference type="PROSITE" id="PS51318">
    <property type="entry name" value="TAT"/>
    <property type="match status" value="1"/>
</dbReference>